<evidence type="ECO:0000256" key="5">
    <source>
        <dbReference type="ARBA" id="ARBA00023002"/>
    </source>
</evidence>
<dbReference type="PATRIC" id="fig|1698263.3.peg.1234"/>
<dbReference type="GO" id="GO:0042542">
    <property type="term" value="P:response to hydrogen peroxide"/>
    <property type="evidence" value="ECO:0007669"/>
    <property type="project" value="TreeGrafter"/>
</dbReference>
<evidence type="ECO:0000256" key="1">
    <source>
        <dbReference type="ARBA" id="ARBA00022485"/>
    </source>
</evidence>
<dbReference type="InterPro" id="IPR016099">
    <property type="entry name" value="Prismane-like_a/b-sand"/>
</dbReference>
<dbReference type="PANTHER" id="PTHR30109:SF6">
    <property type="entry name" value="ACETYL-COA DECARBONYLASE_SYNTHASE COMPLEX SUBUNIT ALPHA"/>
    <property type="match status" value="1"/>
</dbReference>
<keyword evidence="11" id="KW-1185">Reference proteome</keyword>
<dbReference type="InterPro" id="IPR017900">
    <property type="entry name" value="4Fe4S_Fe_S_CS"/>
</dbReference>
<dbReference type="InterPro" id="IPR017896">
    <property type="entry name" value="4Fe4S_Fe-S-bd"/>
</dbReference>
<dbReference type="GO" id="GO:0050418">
    <property type="term" value="F:hydroxylamine reductase activity"/>
    <property type="evidence" value="ECO:0007669"/>
    <property type="project" value="TreeGrafter"/>
</dbReference>
<keyword evidence="4" id="KW-0677">Repeat</keyword>
<dbReference type="InterPro" id="IPR004460">
    <property type="entry name" value="CdhA"/>
</dbReference>
<comment type="caution">
    <text evidence="10">The sequence shown here is derived from an EMBL/GenBank/DDBJ whole genome shotgun (WGS) entry which is preliminary data.</text>
</comment>
<evidence type="ECO:0000259" key="9">
    <source>
        <dbReference type="PROSITE" id="PS51379"/>
    </source>
</evidence>
<dbReference type="SUPFAM" id="SSF46548">
    <property type="entry name" value="alpha-helical ferredoxin"/>
    <property type="match status" value="1"/>
</dbReference>
<dbReference type="SUPFAM" id="SSF56821">
    <property type="entry name" value="Prismane protein-like"/>
    <property type="match status" value="1"/>
</dbReference>
<protein>
    <recommendedName>
        <fullName evidence="9">4Fe-4S ferredoxin-type domain-containing protein</fullName>
    </recommendedName>
</protein>
<dbReference type="Gene3D" id="1.10.8.190">
    <property type="entry name" value="Carbon monoxide dehydrogenase alpha subunit. Chain M, domain 1"/>
    <property type="match status" value="1"/>
</dbReference>
<gene>
    <name evidence="10" type="ORF">AKJ64_00960</name>
</gene>
<evidence type="ECO:0000256" key="2">
    <source>
        <dbReference type="ARBA" id="ARBA00022596"/>
    </source>
</evidence>
<dbReference type="InterPro" id="IPR004137">
    <property type="entry name" value="HCP/CODH"/>
</dbReference>
<dbReference type="Gene3D" id="3.40.50.2030">
    <property type="match status" value="2"/>
</dbReference>
<evidence type="ECO:0000256" key="7">
    <source>
        <dbReference type="ARBA" id="ARBA00023014"/>
    </source>
</evidence>
<keyword evidence="5" id="KW-0560">Oxidoreductase</keyword>
<dbReference type="GO" id="GO:0004601">
    <property type="term" value="F:peroxidase activity"/>
    <property type="evidence" value="ECO:0007669"/>
    <property type="project" value="TreeGrafter"/>
</dbReference>
<sequence length="795" mass="88276">MGKDKLSIDKLDSENLSIENLDLTVDEIIDESADWEPLGPTPMPDMTSLRDWDRKLMKRYRPQYYPTCEQCCFCGFGVCDLSDGKEGACGLRLHDQVARKNFMRATWGVSAHTAHARDVVDEAIEKFGSDVPLDMGDHVTVEAPNIRLVCGTKPETLADLKDVLDYLEKEIVQEVDALHTGQEGDNIDFESKALNAGMLDHVGMEVADLAQIAAYDMPKGDPEAPLVDTGMGSVDREKPNILVYGHNIVGAEDIMRYAEENELWDEIEISGLCCTVLDMTRVDQHPKIVGSLASALKFIRSGVADVIVTDEQCVRADTFREANEVGSKVIATTSKICFGLPDRSDDSAAEIVDDMINNGQEGVLITDLEKVGEVAVKVAQKISDDRKEAKTSPSKEDLEENLDNCVLCGFCERSCPNDLPISEAMKEAKNGNLEKSADLYMNHCIGCGRCDESCPNGVEIMKVMEKAAEKEIKEEEYRVRVGRGPIRDTEIRDVGSPIVMGEIPGVVGLVGCSNYPDADEGFREPIYRLARELAERNYIIALTGCHAMDIAYFENEDGETLYEEFPGSFEAGGVVNCGSCVSNSHITGAAIKIANIFARMGLRGNYKEIADYILNRVGAVGISWGAMSQKAVSIANGVQRLGIPVILGPKSSLYGRSMLGRRDNEELWQTKNKRKPEEDEYTTAPAPEHLVTYAESPGEMIVKAVKMCIRPADNEAGRQIKLSHYIDLYNKYFDEKYPPDLYKFVRREKDVPMKHRQEVMKILKKDSRWEKNKYGGNQPTILDPEDIKEGLGRVQ</sequence>
<dbReference type="PROSITE" id="PS00198">
    <property type="entry name" value="4FE4S_FER_1"/>
    <property type="match status" value="2"/>
</dbReference>
<dbReference type="Pfam" id="PF03063">
    <property type="entry name" value="Prismane"/>
    <property type="match status" value="1"/>
</dbReference>
<feature type="domain" description="4Fe-4S ferredoxin-type" evidence="9">
    <location>
        <begin position="396"/>
        <end position="425"/>
    </location>
</feature>
<accession>A0A133UGD2</accession>
<evidence type="ECO:0000313" key="10">
    <source>
        <dbReference type="EMBL" id="KXA93303.1"/>
    </source>
</evidence>
<keyword evidence="6" id="KW-0408">Iron</keyword>
<dbReference type="PROSITE" id="PS51379">
    <property type="entry name" value="4FE4S_FER_2"/>
    <property type="match status" value="2"/>
</dbReference>
<keyword evidence="2" id="KW-0533">Nickel</keyword>
<dbReference type="GO" id="GO:0006084">
    <property type="term" value="P:acetyl-CoA metabolic process"/>
    <property type="evidence" value="ECO:0007669"/>
    <property type="project" value="InterPro"/>
</dbReference>
<keyword evidence="7" id="KW-0411">Iron-sulfur</keyword>
<dbReference type="EMBL" id="LHXN01000009">
    <property type="protein sequence ID" value="KXA93303.1"/>
    <property type="molecule type" value="Genomic_DNA"/>
</dbReference>
<proteinExistence type="predicted"/>
<dbReference type="AlphaFoldDB" id="A0A133UGD2"/>
<dbReference type="PANTHER" id="PTHR30109">
    <property type="entry name" value="HYDROXYLAMINE REDUCTASE"/>
    <property type="match status" value="1"/>
</dbReference>
<dbReference type="NCBIfam" id="TIGR00314">
    <property type="entry name" value="cdhA"/>
    <property type="match status" value="1"/>
</dbReference>
<organism evidence="10 11">
    <name type="scientific">candidate division MSBL1 archaeon SCGC-AAA259E17</name>
    <dbReference type="NCBI Taxonomy" id="1698263"/>
    <lineage>
        <taxon>Archaea</taxon>
        <taxon>Methanobacteriati</taxon>
        <taxon>Methanobacteriota</taxon>
        <taxon>candidate division MSBL1</taxon>
    </lineage>
</organism>
<feature type="domain" description="4Fe-4S ferredoxin-type" evidence="9">
    <location>
        <begin position="435"/>
        <end position="466"/>
    </location>
</feature>
<evidence type="ECO:0000313" key="11">
    <source>
        <dbReference type="Proteomes" id="UP000070373"/>
    </source>
</evidence>
<evidence type="ECO:0000256" key="4">
    <source>
        <dbReference type="ARBA" id="ARBA00022737"/>
    </source>
</evidence>
<evidence type="ECO:0000256" key="8">
    <source>
        <dbReference type="SAM" id="MobiDB-lite"/>
    </source>
</evidence>
<dbReference type="GO" id="GO:0051539">
    <property type="term" value="F:4 iron, 4 sulfur cluster binding"/>
    <property type="evidence" value="ECO:0007669"/>
    <property type="project" value="UniProtKB-KW"/>
</dbReference>
<dbReference type="InterPro" id="IPR011254">
    <property type="entry name" value="Prismane-like_sf"/>
</dbReference>
<keyword evidence="3" id="KW-0479">Metal-binding</keyword>
<dbReference type="Proteomes" id="UP000070373">
    <property type="component" value="Unassembled WGS sequence"/>
</dbReference>
<evidence type="ECO:0000256" key="3">
    <source>
        <dbReference type="ARBA" id="ARBA00022723"/>
    </source>
</evidence>
<feature type="region of interest" description="Disordered" evidence="8">
    <location>
        <begin position="771"/>
        <end position="795"/>
    </location>
</feature>
<keyword evidence="1" id="KW-0004">4Fe-4S</keyword>
<reference evidence="10 11" key="1">
    <citation type="journal article" date="2016" name="Sci. Rep.">
        <title>Metabolic traits of an uncultured archaeal lineage -MSBL1- from brine pools of the Red Sea.</title>
        <authorList>
            <person name="Mwirichia R."/>
            <person name="Alam I."/>
            <person name="Rashid M."/>
            <person name="Vinu M."/>
            <person name="Ba-Alawi W."/>
            <person name="Anthony Kamau A."/>
            <person name="Kamanda Ngugi D."/>
            <person name="Goker M."/>
            <person name="Klenk H.P."/>
            <person name="Bajic V."/>
            <person name="Stingl U."/>
        </authorList>
    </citation>
    <scope>NUCLEOTIDE SEQUENCE [LARGE SCALE GENOMIC DNA]</scope>
    <source>
        <strain evidence="10">SCGC-AAA259E17</strain>
    </source>
</reference>
<dbReference type="GO" id="GO:0046872">
    <property type="term" value="F:metal ion binding"/>
    <property type="evidence" value="ECO:0007669"/>
    <property type="project" value="UniProtKB-KW"/>
</dbReference>
<dbReference type="Gene3D" id="3.30.70.20">
    <property type="match status" value="1"/>
</dbReference>
<feature type="compositionally biased region" description="Basic and acidic residues" evidence="8">
    <location>
        <begin position="785"/>
        <end position="795"/>
    </location>
</feature>
<evidence type="ECO:0000256" key="6">
    <source>
        <dbReference type="ARBA" id="ARBA00023004"/>
    </source>
</evidence>
<name>A0A133UGD2_9EURY</name>